<evidence type="ECO:0000256" key="2">
    <source>
        <dbReference type="SAM" id="MobiDB-lite"/>
    </source>
</evidence>
<proteinExistence type="predicted"/>
<dbReference type="AlphaFoldDB" id="A0AA38RQ32"/>
<reference evidence="3" key="1">
    <citation type="submission" date="2022-07" db="EMBL/GenBank/DDBJ databases">
        <title>Fungi with potential for degradation of polypropylene.</title>
        <authorList>
            <person name="Gostincar C."/>
        </authorList>
    </citation>
    <scope>NUCLEOTIDE SEQUENCE</scope>
    <source>
        <strain evidence="3">EXF-13308</strain>
    </source>
</reference>
<feature type="compositionally biased region" description="Gly residues" evidence="2">
    <location>
        <begin position="452"/>
        <end position="469"/>
    </location>
</feature>
<feature type="compositionally biased region" description="Polar residues" evidence="2">
    <location>
        <begin position="13"/>
        <end position="25"/>
    </location>
</feature>
<feature type="region of interest" description="Disordered" evidence="2">
    <location>
        <begin position="350"/>
        <end position="369"/>
    </location>
</feature>
<dbReference type="PANTHER" id="PTHR21937:SF6">
    <property type="entry name" value="CCDC66 DOMAIN-CONTAINING PROTEIN"/>
    <property type="match status" value="1"/>
</dbReference>
<gene>
    <name evidence="3" type="ORF">NKR23_g1764</name>
</gene>
<feature type="compositionally biased region" description="Basic and acidic residues" evidence="2">
    <location>
        <begin position="350"/>
        <end position="362"/>
    </location>
</feature>
<sequence>MADLLGGAGSASPAVTNGNGTSATRPTAAPAHTGSPSQGIRGPRVIMRERQEREARQRAEREQLERARAEREARELEEQQRRMAEQRAAAAGAGAAGAAGGNIPAQQSDVTAQQRRQQQAAADQARLAQASARVPQPMNQAQPQPQQQQQQPQQRPSRTTAPQPATSQQFAAGQPGAGPSAAGAPSGQTADPSGAGATRPRNSFPHAFERWEALSAHWEGLTSFWIRKLQQQASEIDRDPLSQQLARQVNDLSAAGANLFHAVVELQRLRASSERKFQRWFFETRAELERHQEVNAMLEAALEEERRGRADAIRDAVEHERANSKTKKRMGEMEKELRISKEEARRAWEELGRREQEERDRTLSLQQGLPTIVGGVQVVPMTQGVPSRHGSSRDPRSQRPAEEGYGSQYPAYPEASSPPPSVPSVPQPGPQSSAAAAGGPGVYPGRYQQQPGGEGSQVSGGGTSEGGYSEGEYAIDARGDFIRDSQGNKIPYRVGTPGDDRSDSGAEEEYETPTAQPQQYPPSSSHYASEPDYSGSGYGAPGWETVPRHHHPTRLSDVMEEDDERSRTSASQVSRG</sequence>
<keyword evidence="1" id="KW-0175">Coiled coil</keyword>
<protein>
    <submittedName>
        <fullName evidence="3">Reticulocyte-binding 2 a protein</fullName>
    </submittedName>
</protein>
<feature type="compositionally biased region" description="Pro residues" evidence="2">
    <location>
        <begin position="416"/>
        <end position="429"/>
    </location>
</feature>
<feature type="compositionally biased region" description="Low complexity" evidence="2">
    <location>
        <begin position="112"/>
        <end position="188"/>
    </location>
</feature>
<dbReference type="EMBL" id="JANBVO010000003">
    <property type="protein sequence ID" value="KAJ9155224.1"/>
    <property type="molecule type" value="Genomic_DNA"/>
</dbReference>
<feature type="compositionally biased region" description="Basic and acidic residues" evidence="2">
    <location>
        <begin position="46"/>
        <end position="85"/>
    </location>
</feature>
<name>A0AA38RQ32_9PEZI</name>
<dbReference type="InterPro" id="IPR031440">
    <property type="entry name" value="DUF4670"/>
</dbReference>
<feature type="region of interest" description="Disordered" evidence="2">
    <location>
        <begin position="1"/>
        <end position="202"/>
    </location>
</feature>
<organism evidence="3 4">
    <name type="scientific">Pleurostoma richardsiae</name>
    <dbReference type="NCBI Taxonomy" id="41990"/>
    <lineage>
        <taxon>Eukaryota</taxon>
        <taxon>Fungi</taxon>
        <taxon>Dikarya</taxon>
        <taxon>Ascomycota</taxon>
        <taxon>Pezizomycotina</taxon>
        <taxon>Sordariomycetes</taxon>
        <taxon>Sordariomycetidae</taxon>
        <taxon>Calosphaeriales</taxon>
        <taxon>Pleurostomataceae</taxon>
        <taxon>Pleurostoma</taxon>
    </lineage>
</organism>
<dbReference type="Proteomes" id="UP001174694">
    <property type="component" value="Unassembled WGS sequence"/>
</dbReference>
<feature type="compositionally biased region" description="Basic and acidic residues" evidence="2">
    <location>
        <begin position="391"/>
        <end position="402"/>
    </location>
</feature>
<accession>A0AA38RQ32</accession>
<feature type="compositionally biased region" description="Low complexity" evidence="2">
    <location>
        <begin position="430"/>
        <end position="451"/>
    </location>
</feature>
<dbReference type="PANTHER" id="PTHR21937">
    <property type="entry name" value="CCDC66 DOMAIN-CONTAINING PROTEIN"/>
    <property type="match status" value="1"/>
</dbReference>
<comment type="caution">
    <text evidence="3">The sequence shown here is derived from an EMBL/GenBank/DDBJ whole genome shotgun (WGS) entry which is preliminary data.</text>
</comment>
<evidence type="ECO:0000313" key="3">
    <source>
        <dbReference type="EMBL" id="KAJ9155224.1"/>
    </source>
</evidence>
<feature type="compositionally biased region" description="Polar residues" evidence="2">
    <location>
        <begin position="513"/>
        <end position="527"/>
    </location>
</feature>
<evidence type="ECO:0000313" key="4">
    <source>
        <dbReference type="Proteomes" id="UP001174694"/>
    </source>
</evidence>
<keyword evidence="4" id="KW-1185">Reference proteome</keyword>
<feature type="coiled-coil region" evidence="1">
    <location>
        <begin position="288"/>
        <end position="343"/>
    </location>
</feature>
<evidence type="ECO:0000256" key="1">
    <source>
        <dbReference type="SAM" id="Coils"/>
    </source>
</evidence>
<feature type="region of interest" description="Disordered" evidence="2">
    <location>
        <begin position="382"/>
        <end position="576"/>
    </location>
</feature>